<dbReference type="AlphaFoldDB" id="A0A0L8GY26"/>
<organism evidence="1">
    <name type="scientific">Octopus bimaculoides</name>
    <name type="common">California two-spotted octopus</name>
    <dbReference type="NCBI Taxonomy" id="37653"/>
    <lineage>
        <taxon>Eukaryota</taxon>
        <taxon>Metazoa</taxon>
        <taxon>Spiralia</taxon>
        <taxon>Lophotrochozoa</taxon>
        <taxon>Mollusca</taxon>
        <taxon>Cephalopoda</taxon>
        <taxon>Coleoidea</taxon>
        <taxon>Octopodiformes</taxon>
        <taxon>Octopoda</taxon>
        <taxon>Incirrata</taxon>
        <taxon>Octopodidae</taxon>
        <taxon>Octopus</taxon>
    </lineage>
</organism>
<dbReference type="EMBL" id="KQ419957">
    <property type="protein sequence ID" value="KOF81868.1"/>
    <property type="molecule type" value="Genomic_DNA"/>
</dbReference>
<accession>A0A0L8GY26</accession>
<sequence>MNLLVEQLSSNHFHQSIAAIQTKIQKNSVERDKTLSGHEGVAIVKRFEDSGPNPNTRTGVLVFCIDESNIDA</sequence>
<proteinExistence type="predicted"/>
<protein>
    <submittedName>
        <fullName evidence="1">Uncharacterized protein</fullName>
    </submittedName>
</protein>
<name>A0A0L8GY26_OCTBM</name>
<gene>
    <name evidence="1" type="ORF">OCBIM_22026014mg</name>
</gene>
<evidence type="ECO:0000313" key="1">
    <source>
        <dbReference type="EMBL" id="KOF81868.1"/>
    </source>
</evidence>
<reference evidence="1" key="1">
    <citation type="submission" date="2015-07" db="EMBL/GenBank/DDBJ databases">
        <title>MeaNS - Measles Nucleotide Surveillance Program.</title>
        <authorList>
            <person name="Tran T."/>
            <person name="Druce J."/>
        </authorList>
    </citation>
    <scope>NUCLEOTIDE SEQUENCE</scope>
    <source>
        <strain evidence="1">UCB-OBI-ISO-001</strain>
        <tissue evidence="1">Gonad</tissue>
    </source>
</reference>